<evidence type="ECO:0000313" key="1">
    <source>
        <dbReference type="EMBL" id="MTV64547.1"/>
    </source>
</evidence>
<dbReference type="RefSeq" id="WP_230677572.1">
    <property type="nucleotide sequence ID" value="NZ_WNHJ01000957.1"/>
</dbReference>
<name>A0A6G2D6W2_STREE</name>
<protein>
    <recommendedName>
        <fullName evidence="3">Iron-containing alcohol dehydrogenase</fullName>
    </recommendedName>
</protein>
<dbReference type="Proteomes" id="UP000474228">
    <property type="component" value="Unassembled WGS sequence"/>
</dbReference>
<dbReference type="SUPFAM" id="SSF56796">
    <property type="entry name" value="Dehydroquinate synthase-like"/>
    <property type="match status" value="1"/>
</dbReference>
<evidence type="ECO:0008006" key="3">
    <source>
        <dbReference type="Google" id="ProtNLM"/>
    </source>
</evidence>
<dbReference type="AlphaFoldDB" id="A0A6G2D6W2"/>
<proteinExistence type="predicted"/>
<gene>
    <name evidence="1" type="ORF">GM539_14530</name>
</gene>
<feature type="non-terminal residue" evidence="1">
    <location>
        <position position="76"/>
    </location>
</feature>
<sequence length="76" mass="8351">MGDLSFKAVGYPWRLYCGARVIEQGLREAVERAGGQRVFVICSPSVNRRTDTVTRIAAVLGERFAGVFEGVEKDST</sequence>
<organism evidence="1 2">
    <name type="scientific">Streptococcus pneumoniae</name>
    <dbReference type="NCBI Taxonomy" id="1313"/>
    <lineage>
        <taxon>Bacteria</taxon>
        <taxon>Bacillati</taxon>
        <taxon>Bacillota</taxon>
        <taxon>Bacilli</taxon>
        <taxon>Lactobacillales</taxon>
        <taxon>Streptococcaceae</taxon>
        <taxon>Streptococcus</taxon>
    </lineage>
</organism>
<comment type="caution">
    <text evidence="1">The sequence shown here is derived from an EMBL/GenBank/DDBJ whole genome shotgun (WGS) entry which is preliminary data.</text>
</comment>
<dbReference type="EMBL" id="WNHJ01000957">
    <property type="protein sequence ID" value="MTV64547.1"/>
    <property type="molecule type" value="Genomic_DNA"/>
</dbReference>
<evidence type="ECO:0000313" key="2">
    <source>
        <dbReference type="Proteomes" id="UP000474228"/>
    </source>
</evidence>
<accession>A0A6G2D6W2</accession>
<reference evidence="1 2" key="1">
    <citation type="submission" date="2019-11" db="EMBL/GenBank/DDBJ databases">
        <title>Growth characteristics of pneumococcus vary with the chemical composition of the capsule and with environmental conditions.</title>
        <authorList>
            <person name="Tothpal A."/>
            <person name="Desobry K."/>
            <person name="Joshi S."/>
            <person name="Wyllie A.L."/>
            <person name="Weinberger D.M."/>
        </authorList>
    </citation>
    <scope>NUCLEOTIDE SEQUENCE [LARGE SCALE GENOMIC DNA]</scope>
    <source>
        <strain evidence="2">pnumococcus22F</strain>
    </source>
</reference>
<dbReference type="Gene3D" id="3.40.50.1970">
    <property type="match status" value="1"/>
</dbReference>